<evidence type="ECO:0000313" key="7">
    <source>
        <dbReference type="Proteomes" id="UP000199392"/>
    </source>
</evidence>
<evidence type="ECO:0000256" key="1">
    <source>
        <dbReference type="ARBA" id="ARBA00023015"/>
    </source>
</evidence>
<evidence type="ECO:0000313" key="6">
    <source>
        <dbReference type="EMBL" id="SFT26103.1"/>
    </source>
</evidence>
<dbReference type="SMART" id="SM00345">
    <property type="entry name" value="HTH_GNTR"/>
    <property type="match status" value="1"/>
</dbReference>
<dbReference type="RefSeq" id="WP_092431143.1">
    <property type="nucleotide sequence ID" value="NZ_FNCL01000027.1"/>
</dbReference>
<dbReference type="GO" id="GO:0003700">
    <property type="term" value="F:DNA-binding transcription factor activity"/>
    <property type="evidence" value="ECO:0007669"/>
    <property type="project" value="InterPro"/>
</dbReference>
<feature type="region of interest" description="Disordered" evidence="4">
    <location>
        <begin position="14"/>
        <end position="37"/>
    </location>
</feature>
<evidence type="ECO:0000256" key="4">
    <source>
        <dbReference type="SAM" id="MobiDB-lite"/>
    </source>
</evidence>
<dbReference type="PROSITE" id="PS50949">
    <property type="entry name" value="HTH_GNTR"/>
    <property type="match status" value="1"/>
</dbReference>
<organism evidence="6 7">
    <name type="scientific">Alloyangia pacifica</name>
    <dbReference type="NCBI Taxonomy" id="311180"/>
    <lineage>
        <taxon>Bacteria</taxon>
        <taxon>Pseudomonadati</taxon>
        <taxon>Pseudomonadota</taxon>
        <taxon>Alphaproteobacteria</taxon>
        <taxon>Rhodobacterales</taxon>
        <taxon>Roseobacteraceae</taxon>
        <taxon>Alloyangia</taxon>
    </lineage>
</organism>
<gene>
    <name evidence="6" type="ORF">SAMN04488050_12432</name>
</gene>
<dbReference type="PANTHER" id="PTHR43537:SF5">
    <property type="entry name" value="UXU OPERON TRANSCRIPTIONAL REGULATOR"/>
    <property type="match status" value="1"/>
</dbReference>
<protein>
    <submittedName>
        <fullName evidence="6">DNA-binding transcriptional regulator, FadR family</fullName>
    </submittedName>
</protein>
<dbReference type="CDD" id="cd07377">
    <property type="entry name" value="WHTH_GntR"/>
    <property type="match status" value="1"/>
</dbReference>
<dbReference type="PANTHER" id="PTHR43537">
    <property type="entry name" value="TRANSCRIPTIONAL REGULATOR, GNTR FAMILY"/>
    <property type="match status" value="1"/>
</dbReference>
<dbReference type="SMART" id="SM00895">
    <property type="entry name" value="FCD"/>
    <property type="match status" value="1"/>
</dbReference>
<dbReference type="Pfam" id="PF00392">
    <property type="entry name" value="GntR"/>
    <property type="match status" value="1"/>
</dbReference>
<keyword evidence="7" id="KW-1185">Reference proteome</keyword>
<dbReference type="GO" id="GO:0003677">
    <property type="term" value="F:DNA binding"/>
    <property type="evidence" value="ECO:0007669"/>
    <property type="project" value="UniProtKB-KW"/>
</dbReference>
<dbReference type="InterPro" id="IPR036390">
    <property type="entry name" value="WH_DNA-bd_sf"/>
</dbReference>
<proteinExistence type="predicted"/>
<dbReference type="STRING" id="311180.SAMN04488050_12432"/>
<keyword evidence="2 6" id="KW-0238">DNA-binding</keyword>
<dbReference type="InterPro" id="IPR036388">
    <property type="entry name" value="WH-like_DNA-bd_sf"/>
</dbReference>
<keyword evidence="3" id="KW-0804">Transcription</keyword>
<dbReference type="EMBL" id="FOZW01000024">
    <property type="protein sequence ID" value="SFT26103.1"/>
    <property type="molecule type" value="Genomic_DNA"/>
</dbReference>
<keyword evidence="1" id="KW-0805">Transcription regulation</keyword>
<evidence type="ECO:0000256" key="2">
    <source>
        <dbReference type="ARBA" id="ARBA00023125"/>
    </source>
</evidence>
<reference evidence="7" key="1">
    <citation type="submission" date="2016-10" db="EMBL/GenBank/DDBJ databases">
        <authorList>
            <person name="Varghese N."/>
            <person name="Submissions S."/>
        </authorList>
    </citation>
    <scope>NUCLEOTIDE SEQUENCE [LARGE SCALE GENOMIC DNA]</scope>
    <source>
        <strain evidence="7">DSM 26894</strain>
    </source>
</reference>
<dbReference type="InterPro" id="IPR011711">
    <property type="entry name" value="GntR_C"/>
</dbReference>
<dbReference type="Pfam" id="PF07729">
    <property type="entry name" value="FCD"/>
    <property type="match status" value="1"/>
</dbReference>
<dbReference type="InterPro" id="IPR000524">
    <property type="entry name" value="Tscrpt_reg_HTH_GntR"/>
</dbReference>
<dbReference type="SUPFAM" id="SSF46785">
    <property type="entry name" value="Winged helix' DNA-binding domain"/>
    <property type="match status" value="1"/>
</dbReference>
<evidence type="ECO:0000259" key="5">
    <source>
        <dbReference type="PROSITE" id="PS50949"/>
    </source>
</evidence>
<name>A0A1I6WJD7_9RHOB</name>
<dbReference type="InterPro" id="IPR008920">
    <property type="entry name" value="TF_FadR/GntR_C"/>
</dbReference>
<dbReference type="Gene3D" id="1.20.120.530">
    <property type="entry name" value="GntR ligand-binding domain-like"/>
    <property type="match status" value="1"/>
</dbReference>
<dbReference type="AlphaFoldDB" id="A0A1I6WJD7"/>
<dbReference type="PRINTS" id="PR00035">
    <property type="entry name" value="HTHGNTR"/>
</dbReference>
<dbReference type="Gene3D" id="1.10.10.10">
    <property type="entry name" value="Winged helix-like DNA-binding domain superfamily/Winged helix DNA-binding domain"/>
    <property type="match status" value="1"/>
</dbReference>
<dbReference type="OrthoDB" id="9028214at2"/>
<dbReference type="SUPFAM" id="SSF48008">
    <property type="entry name" value="GntR ligand-binding domain-like"/>
    <property type="match status" value="1"/>
</dbReference>
<sequence>MSNLVNSLVEMRSTGNMTKIDTKERQMSPTAPQPPTRERLHITVQSSLEDRILNGDLRVGDKLASESQIARDFGVSTRSVREAIQALETKGLVQRRHGGNTTVVRRDVNEFIGSLAVTVRQQLASEPDYLRQLMEARRMIETEVIDLLVASDTPIDDAVQAALEGMRAARDNGDFDGFVNADAAFHLALVRCSKNRILAIMYENFANLINDMIQVSSRVPTKSLDEAYTEHEEIFNRIRDRNGRGAKDLMREQIARSAAYLRIAIKKEMEESNNV</sequence>
<feature type="domain" description="HTH gntR-type" evidence="5">
    <location>
        <begin position="38"/>
        <end position="106"/>
    </location>
</feature>
<dbReference type="Proteomes" id="UP000199392">
    <property type="component" value="Unassembled WGS sequence"/>
</dbReference>
<accession>A0A1I6WJD7</accession>
<evidence type="ECO:0000256" key="3">
    <source>
        <dbReference type="ARBA" id="ARBA00023163"/>
    </source>
</evidence>